<sequence>MIHKSQLCPPPPLERRAAAVSSRSHGELTHKTVQARFSHALRGLYHTDHFVTSILVDGTRCCPGVATCTQNAATENANCFLFETMRGLSSLSCLHSVTSFHNHGKTFGKDRSGDVVNVSLGGCVGTPYLRLAQQWGVQIRSMAAPRDRSQPIRSRIFSLNQTTGEVRNLRTCRLRQGLFFGFE</sequence>
<proteinExistence type="predicted"/>
<evidence type="ECO:0000313" key="2">
    <source>
        <dbReference type="Proteomes" id="UP001283361"/>
    </source>
</evidence>
<comment type="caution">
    <text evidence="1">The sequence shown here is derived from an EMBL/GenBank/DDBJ whole genome shotgun (WGS) entry which is preliminary data.</text>
</comment>
<keyword evidence="2" id="KW-1185">Reference proteome</keyword>
<organism evidence="1 2">
    <name type="scientific">Elysia crispata</name>
    <name type="common">lettuce slug</name>
    <dbReference type="NCBI Taxonomy" id="231223"/>
    <lineage>
        <taxon>Eukaryota</taxon>
        <taxon>Metazoa</taxon>
        <taxon>Spiralia</taxon>
        <taxon>Lophotrochozoa</taxon>
        <taxon>Mollusca</taxon>
        <taxon>Gastropoda</taxon>
        <taxon>Heterobranchia</taxon>
        <taxon>Euthyneura</taxon>
        <taxon>Panpulmonata</taxon>
        <taxon>Sacoglossa</taxon>
        <taxon>Placobranchoidea</taxon>
        <taxon>Plakobranchidae</taxon>
        <taxon>Elysia</taxon>
    </lineage>
</organism>
<protein>
    <submittedName>
        <fullName evidence="1">Uncharacterized protein</fullName>
    </submittedName>
</protein>
<dbReference type="Proteomes" id="UP001283361">
    <property type="component" value="Unassembled WGS sequence"/>
</dbReference>
<reference evidence="1" key="1">
    <citation type="journal article" date="2023" name="G3 (Bethesda)">
        <title>A reference genome for the long-term kleptoplast-retaining sea slug Elysia crispata morphotype clarki.</title>
        <authorList>
            <person name="Eastman K.E."/>
            <person name="Pendleton A.L."/>
            <person name="Shaikh M.A."/>
            <person name="Suttiyut T."/>
            <person name="Ogas R."/>
            <person name="Tomko P."/>
            <person name="Gavelis G."/>
            <person name="Widhalm J.R."/>
            <person name="Wisecaver J.H."/>
        </authorList>
    </citation>
    <scope>NUCLEOTIDE SEQUENCE</scope>
    <source>
        <strain evidence="1">ECLA1</strain>
    </source>
</reference>
<dbReference type="AlphaFoldDB" id="A0AAE1DL55"/>
<name>A0AAE1DL55_9GAST</name>
<accession>A0AAE1DL55</accession>
<gene>
    <name evidence="1" type="ORF">RRG08_038406</name>
</gene>
<dbReference type="EMBL" id="JAWDGP010003410">
    <property type="protein sequence ID" value="KAK3774452.1"/>
    <property type="molecule type" value="Genomic_DNA"/>
</dbReference>
<evidence type="ECO:0000313" key="1">
    <source>
        <dbReference type="EMBL" id="KAK3774452.1"/>
    </source>
</evidence>